<evidence type="ECO:0000313" key="2">
    <source>
        <dbReference type="EMBL" id="KAH3859490.1"/>
    </source>
</evidence>
<name>A0A9D4LIU4_DREPO</name>
<feature type="region of interest" description="Disordered" evidence="1">
    <location>
        <begin position="58"/>
        <end position="90"/>
    </location>
</feature>
<reference evidence="2" key="2">
    <citation type="submission" date="2020-11" db="EMBL/GenBank/DDBJ databases">
        <authorList>
            <person name="McCartney M.A."/>
            <person name="Auch B."/>
            <person name="Kono T."/>
            <person name="Mallez S."/>
            <person name="Becker A."/>
            <person name="Gohl D.M."/>
            <person name="Silverstein K.A.T."/>
            <person name="Koren S."/>
            <person name="Bechman K.B."/>
            <person name="Herman A."/>
            <person name="Abrahante J.E."/>
            <person name="Garbe J."/>
        </authorList>
    </citation>
    <scope>NUCLEOTIDE SEQUENCE</scope>
    <source>
        <strain evidence="2">Duluth1</strain>
        <tissue evidence="2">Whole animal</tissue>
    </source>
</reference>
<keyword evidence="3" id="KW-1185">Reference proteome</keyword>
<gene>
    <name evidence="2" type="ORF">DPMN_102307</name>
</gene>
<dbReference type="AlphaFoldDB" id="A0A9D4LIU4"/>
<feature type="compositionally biased region" description="Polar residues" evidence="1">
    <location>
        <begin position="73"/>
        <end position="90"/>
    </location>
</feature>
<dbReference type="Proteomes" id="UP000828390">
    <property type="component" value="Unassembled WGS sequence"/>
</dbReference>
<evidence type="ECO:0000256" key="1">
    <source>
        <dbReference type="SAM" id="MobiDB-lite"/>
    </source>
</evidence>
<accession>A0A9D4LIU4</accession>
<organism evidence="2 3">
    <name type="scientific">Dreissena polymorpha</name>
    <name type="common">Zebra mussel</name>
    <name type="synonym">Mytilus polymorpha</name>
    <dbReference type="NCBI Taxonomy" id="45954"/>
    <lineage>
        <taxon>Eukaryota</taxon>
        <taxon>Metazoa</taxon>
        <taxon>Spiralia</taxon>
        <taxon>Lophotrochozoa</taxon>
        <taxon>Mollusca</taxon>
        <taxon>Bivalvia</taxon>
        <taxon>Autobranchia</taxon>
        <taxon>Heteroconchia</taxon>
        <taxon>Euheterodonta</taxon>
        <taxon>Imparidentia</taxon>
        <taxon>Neoheterodontei</taxon>
        <taxon>Myida</taxon>
        <taxon>Dreissenoidea</taxon>
        <taxon>Dreissenidae</taxon>
        <taxon>Dreissena</taxon>
    </lineage>
</organism>
<evidence type="ECO:0000313" key="3">
    <source>
        <dbReference type="Proteomes" id="UP000828390"/>
    </source>
</evidence>
<reference evidence="2" key="1">
    <citation type="journal article" date="2019" name="bioRxiv">
        <title>The Genome of the Zebra Mussel, Dreissena polymorpha: A Resource for Invasive Species Research.</title>
        <authorList>
            <person name="McCartney M.A."/>
            <person name="Auch B."/>
            <person name="Kono T."/>
            <person name="Mallez S."/>
            <person name="Zhang Y."/>
            <person name="Obille A."/>
            <person name="Becker A."/>
            <person name="Abrahante J.E."/>
            <person name="Garbe J."/>
            <person name="Badalamenti J.P."/>
            <person name="Herman A."/>
            <person name="Mangelson H."/>
            <person name="Liachko I."/>
            <person name="Sullivan S."/>
            <person name="Sone E.D."/>
            <person name="Koren S."/>
            <person name="Silverstein K.A.T."/>
            <person name="Beckman K.B."/>
            <person name="Gohl D.M."/>
        </authorList>
    </citation>
    <scope>NUCLEOTIDE SEQUENCE</scope>
    <source>
        <strain evidence="2">Duluth1</strain>
        <tissue evidence="2">Whole animal</tissue>
    </source>
</reference>
<comment type="caution">
    <text evidence="2">The sequence shown here is derived from an EMBL/GenBank/DDBJ whole genome shotgun (WGS) entry which is preliminary data.</text>
</comment>
<dbReference type="EMBL" id="JAIWYP010000003">
    <property type="protein sequence ID" value="KAH3859490.1"/>
    <property type="molecule type" value="Genomic_DNA"/>
</dbReference>
<proteinExistence type="predicted"/>
<protein>
    <submittedName>
        <fullName evidence="2">Uncharacterized protein</fullName>
    </submittedName>
</protein>
<sequence length="90" mass="10387">MRVTSCRFPDRDRVVFGINSQKIREKLIQEGSDLTLEKAIDISRSYEISQKKLKSMNIGEDPNAHQLKPYKPKTQQPQTFKSLVDNHPST</sequence>